<evidence type="ECO:0000256" key="10">
    <source>
        <dbReference type="ARBA" id="ARBA00023170"/>
    </source>
</evidence>
<evidence type="ECO:0000256" key="6">
    <source>
        <dbReference type="ARBA" id="ARBA00022729"/>
    </source>
</evidence>
<dbReference type="InterPro" id="IPR001611">
    <property type="entry name" value="Leu-rich_rpt"/>
</dbReference>
<evidence type="ECO:0000256" key="12">
    <source>
        <dbReference type="SAM" id="Phobius"/>
    </source>
</evidence>
<gene>
    <name evidence="13" type="ORF">K2173_020731</name>
</gene>
<feature type="transmembrane region" description="Helical" evidence="12">
    <location>
        <begin position="496"/>
        <end position="517"/>
    </location>
</feature>
<dbReference type="FunFam" id="3.80.10.10:FF:000041">
    <property type="entry name" value="LRR receptor-like serine/threonine-protein kinase ERECTA"/>
    <property type="match status" value="1"/>
</dbReference>
<dbReference type="PRINTS" id="PR00019">
    <property type="entry name" value="LEURICHRPT"/>
</dbReference>
<evidence type="ECO:0000256" key="4">
    <source>
        <dbReference type="ARBA" id="ARBA00022614"/>
    </source>
</evidence>
<keyword evidence="3" id="KW-1003">Cell membrane</keyword>
<evidence type="ECO:0000313" key="13">
    <source>
        <dbReference type="EMBL" id="KAJ8767791.1"/>
    </source>
</evidence>
<proteinExistence type="inferred from homology"/>
<evidence type="ECO:0000256" key="5">
    <source>
        <dbReference type="ARBA" id="ARBA00022692"/>
    </source>
</evidence>
<evidence type="ECO:0000256" key="8">
    <source>
        <dbReference type="ARBA" id="ARBA00022989"/>
    </source>
</evidence>
<protein>
    <submittedName>
        <fullName evidence="13">Uncharacterized protein</fullName>
    </submittedName>
</protein>
<comment type="subcellular location">
    <subcellularLocation>
        <location evidence="1">Cell membrane</location>
    </subcellularLocation>
</comment>
<evidence type="ECO:0000256" key="11">
    <source>
        <dbReference type="ARBA" id="ARBA00023180"/>
    </source>
</evidence>
<evidence type="ECO:0000256" key="9">
    <source>
        <dbReference type="ARBA" id="ARBA00023136"/>
    </source>
</evidence>
<comment type="similarity">
    <text evidence="2">Belongs to the RLP family.</text>
</comment>
<reference evidence="13 14" key="1">
    <citation type="submission" date="2021-09" db="EMBL/GenBank/DDBJ databases">
        <title>Genomic insights and catalytic innovation underlie evolution of tropane alkaloids biosynthesis.</title>
        <authorList>
            <person name="Wang Y.-J."/>
            <person name="Tian T."/>
            <person name="Huang J.-P."/>
            <person name="Huang S.-X."/>
        </authorList>
    </citation>
    <scope>NUCLEOTIDE SEQUENCE [LARGE SCALE GENOMIC DNA]</scope>
    <source>
        <strain evidence="13">KIB-2018</strain>
        <tissue evidence="13">Leaf</tissue>
    </source>
</reference>
<dbReference type="InterPro" id="IPR051502">
    <property type="entry name" value="RLP_Defense_Trigger"/>
</dbReference>
<sequence length="553" mass="61305">MKGTFPHWLLQNNTNLVSLYLKNTSLSGILESPIQSHVNLEKLDISDNKLSGHIPLEIGACFPELRSLNMSSNNFSGSIPSSLGNMIILESLDLSSNGLSGKLPDLLIKGCQHLVVLKLSNNKLQGQMFPGNASLSSLIRWLQLDNNQFTGSIPNSLSKSSDLVVLDVSHNNLSGGIPQWITNMIVLQVLDLSHNKFNGILPLNLFPSSISQVYLSNNRLQGSLLNDFDCENMVAIDLSHNNLVGRIPKWLGRCSKLRYFVLKGNNFEWKIPRKLCKLDRLSLIDLSSNHLYGSIPSCLRVSANGDISDQLGFGISYMSFGKYAQSKPIHLDFTTKSVSYTYVGKILAYLSGLDLSSNALIGEIPSEIGNLSTIQGLNLSCNKLVGSIPPTFSNLQKVESLDLSHNKLEGNIPSQLTQLYFLSVFSVAYNNLSGRTPDRVAQFATFENSSYEGNPFLCGSPLSRSCDATPASNNSRNLEGKDEDGFIDMNVFCISFGVSFIMMLMGIIAVLCINPYWRRTWFSFVGKIMNNCFYFLVDNIPMLSKYRFYQPFT</sequence>
<organism evidence="13 14">
    <name type="scientific">Erythroxylum novogranatense</name>
    <dbReference type="NCBI Taxonomy" id="1862640"/>
    <lineage>
        <taxon>Eukaryota</taxon>
        <taxon>Viridiplantae</taxon>
        <taxon>Streptophyta</taxon>
        <taxon>Embryophyta</taxon>
        <taxon>Tracheophyta</taxon>
        <taxon>Spermatophyta</taxon>
        <taxon>Magnoliopsida</taxon>
        <taxon>eudicotyledons</taxon>
        <taxon>Gunneridae</taxon>
        <taxon>Pentapetalae</taxon>
        <taxon>rosids</taxon>
        <taxon>fabids</taxon>
        <taxon>Malpighiales</taxon>
        <taxon>Erythroxylaceae</taxon>
        <taxon>Erythroxylum</taxon>
    </lineage>
</organism>
<accession>A0AAV8TMX6</accession>
<dbReference type="SMART" id="SM00369">
    <property type="entry name" value="LRR_TYP"/>
    <property type="match status" value="6"/>
</dbReference>
<evidence type="ECO:0000256" key="3">
    <source>
        <dbReference type="ARBA" id="ARBA00022475"/>
    </source>
</evidence>
<keyword evidence="6" id="KW-0732">Signal</keyword>
<keyword evidence="11" id="KW-0325">Glycoprotein</keyword>
<keyword evidence="10" id="KW-0675">Receptor</keyword>
<evidence type="ECO:0000256" key="1">
    <source>
        <dbReference type="ARBA" id="ARBA00004236"/>
    </source>
</evidence>
<dbReference type="FunFam" id="3.80.10.10:FF:000213">
    <property type="entry name" value="Tyrosine-sulfated glycopeptide receptor 1"/>
    <property type="match status" value="1"/>
</dbReference>
<dbReference type="PANTHER" id="PTHR48062:SF21">
    <property type="entry name" value="RECEPTOR-LIKE PROTEIN 12"/>
    <property type="match status" value="1"/>
</dbReference>
<dbReference type="PANTHER" id="PTHR48062">
    <property type="entry name" value="RECEPTOR-LIKE PROTEIN 14"/>
    <property type="match status" value="1"/>
</dbReference>
<dbReference type="GO" id="GO:0005886">
    <property type="term" value="C:plasma membrane"/>
    <property type="evidence" value="ECO:0007669"/>
    <property type="project" value="UniProtKB-SubCell"/>
</dbReference>
<dbReference type="SUPFAM" id="SSF52047">
    <property type="entry name" value="RNI-like"/>
    <property type="match status" value="1"/>
</dbReference>
<name>A0AAV8TMX6_9ROSI</name>
<dbReference type="PROSITE" id="PS51450">
    <property type="entry name" value="LRR"/>
    <property type="match status" value="1"/>
</dbReference>
<dbReference type="InterPro" id="IPR003591">
    <property type="entry name" value="Leu-rich_rpt_typical-subtyp"/>
</dbReference>
<keyword evidence="7" id="KW-0677">Repeat</keyword>
<keyword evidence="14" id="KW-1185">Reference proteome</keyword>
<dbReference type="Proteomes" id="UP001159364">
    <property type="component" value="Linkage Group LG04"/>
</dbReference>
<keyword evidence="4" id="KW-0433">Leucine-rich repeat</keyword>
<keyword evidence="5 12" id="KW-0812">Transmembrane</keyword>
<keyword evidence="9 12" id="KW-0472">Membrane</keyword>
<dbReference type="Gene3D" id="3.80.10.10">
    <property type="entry name" value="Ribonuclease Inhibitor"/>
    <property type="match status" value="2"/>
</dbReference>
<dbReference type="EMBL" id="JAIWQS010000004">
    <property type="protein sequence ID" value="KAJ8767791.1"/>
    <property type="molecule type" value="Genomic_DNA"/>
</dbReference>
<dbReference type="InterPro" id="IPR032675">
    <property type="entry name" value="LRR_dom_sf"/>
</dbReference>
<evidence type="ECO:0000313" key="14">
    <source>
        <dbReference type="Proteomes" id="UP001159364"/>
    </source>
</evidence>
<dbReference type="Pfam" id="PF00560">
    <property type="entry name" value="LRR_1"/>
    <property type="match status" value="3"/>
</dbReference>
<evidence type="ECO:0000256" key="7">
    <source>
        <dbReference type="ARBA" id="ARBA00022737"/>
    </source>
</evidence>
<dbReference type="Pfam" id="PF13855">
    <property type="entry name" value="LRR_8"/>
    <property type="match status" value="3"/>
</dbReference>
<dbReference type="AlphaFoldDB" id="A0AAV8TMX6"/>
<keyword evidence="8 12" id="KW-1133">Transmembrane helix</keyword>
<comment type="caution">
    <text evidence="13">The sequence shown here is derived from an EMBL/GenBank/DDBJ whole genome shotgun (WGS) entry which is preliminary data.</text>
</comment>
<evidence type="ECO:0000256" key="2">
    <source>
        <dbReference type="ARBA" id="ARBA00009592"/>
    </source>
</evidence>